<evidence type="ECO:0000256" key="4">
    <source>
        <dbReference type="ARBA" id="ARBA00022679"/>
    </source>
</evidence>
<dbReference type="RefSeq" id="WP_345686897.1">
    <property type="nucleotide sequence ID" value="NZ_BAABRO010000015.1"/>
</dbReference>
<evidence type="ECO:0000259" key="9">
    <source>
        <dbReference type="PROSITE" id="PS50109"/>
    </source>
</evidence>
<dbReference type="CDD" id="cd00130">
    <property type="entry name" value="PAS"/>
    <property type="match status" value="1"/>
</dbReference>
<feature type="domain" description="Histidine kinase" evidence="9">
    <location>
        <begin position="163"/>
        <end position="375"/>
    </location>
</feature>
<dbReference type="InterPro" id="IPR036890">
    <property type="entry name" value="HATPase_C_sf"/>
</dbReference>
<dbReference type="SMART" id="SM00387">
    <property type="entry name" value="HATPase_c"/>
    <property type="match status" value="1"/>
</dbReference>
<evidence type="ECO:0000256" key="7">
    <source>
        <dbReference type="ARBA" id="ARBA00022840"/>
    </source>
</evidence>
<dbReference type="InterPro" id="IPR013767">
    <property type="entry name" value="PAS_fold"/>
</dbReference>
<dbReference type="PROSITE" id="PS50109">
    <property type="entry name" value="HIS_KIN"/>
    <property type="match status" value="1"/>
</dbReference>
<dbReference type="PRINTS" id="PR00344">
    <property type="entry name" value="BCTRLSENSOR"/>
</dbReference>
<keyword evidence="7" id="KW-0067">ATP-binding</keyword>
<keyword evidence="8" id="KW-0902">Two-component regulatory system</keyword>
<keyword evidence="3" id="KW-0597">Phosphoprotein</keyword>
<reference evidence="11 12" key="1">
    <citation type="submission" date="2024-02" db="EMBL/GenBank/DDBJ databases">
        <title>Rhodopirellula caenicola NBRC 110016.</title>
        <authorList>
            <person name="Ichikawa N."/>
            <person name="Katano-Makiyama Y."/>
            <person name="Hidaka K."/>
        </authorList>
    </citation>
    <scope>NUCLEOTIDE SEQUENCE [LARGE SCALE GENOMIC DNA]</scope>
    <source>
        <strain evidence="11 12">NBRC 110016</strain>
    </source>
</reference>
<evidence type="ECO:0000256" key="6">
    <source>
        <dbReference type="ARBA" id="ARBA00022777"/>
    </source>
</evidence>
<protein>
    <recommendedName>
        <fullName evidence="2">histidine kinase</fullName>
        <ecNumber evidence="2">2.7.13.3</ecNumber>
    </recommendedName>
</protein>
<evidence type="ECO:0000259" key="10">
    <source>
        <dbReference type="PROSITE" id="PS50112"/>
    </source>
</evidence>
<organism evidence="11 12">
    <name type="scientific">Novipirellula caenicola</name>
    <dbReference type="NCBI Taxonomy" id="1536901"/>
    <lineage>
        <taxon>Bacteria</taxon>
        <taxon>Pseudomonadati</taxon>
        <taxon>Planctomycetota</taxon>
        <taxon>Planctomycetia</taxon>
        <taxon>Pirellulales</taxon>
        <taxon>Pirellulaceae</taxon>
        <taxon>Novipirellula</taxon>
    </lineage>
</organism>
<keyword evidence="6" id="KW-0418">Kinase</keyword>
<dbReference type="NCBIfam" id="TIGR00229">
    <property type="entry name" value="sensory_box"/>
    <property type="match status" value="1"/>
</dbReference>
<feature type="domain" description="PAS" evidence="10">
    <location>
        <begin position="12"/>
        <end position="64"/>
    </location>
</feature>
<sequence>MMTKTISQLLADAPLVRRLLQTSPVAAAVIDCDGTVLFANEKLTQLLGYPNHALVGKSAKMLFDDATDCLSQAQSARCVAQSDHETQHHEQAIMVKRKNKQKLAVKLTLQPITGSDDTPFLSHFVQANETAQADEPIQAERASVSPDLLQSERLAAIAQMASGLAHESRNALQRAMACLDLLELDLKNDPEQMHLSQGIRNSLSDLMGNYEEVRRYAEPITLKPQRVGLLHLCQVAFDEIAVQHEYFPHQLRFSRTSETSDLIDVDREKMKLVCHHVIENALDACHDVAEIDVHCEPIQWHDHDAVQLTIRDHGHGFDPQSLPLVFEPFFTTKQHGTGLGLAICRRVVQAHRGKIVATNHDEGGAVIQITIPADIQPASSLH</sequence>
<dbReference type="SMART" id="SM00091">
    <property type="entry name" value="PAS"/>
    <property type="match status" value="1"/>
</dbReference>
<keyword evidence="12" id="KW-1185">Reference proteome</keyword>
<dbReference type="PROSITE" id="PS50112">
    <property type="entry name" value="PAS"/>
    <property type="match status" value="1"/>
</dbReference>
<dbReference type="SUPFAM" id="SSF55874">
    <property type="entry name" value="ATPase domain of HSP90 chaperone/DNA topoisomerase II/histidine kinase"/>
    <property type="match status" value="1"/>
</dbReference>
<dbReference type="CDD" id="cd00082">
    <property type="entry name" value="HisKA"/>
    <property type="match status" value="1"/>
</dbReference>
<evidence type="ECO:0000313" key="12">
    <source>
        <dbReference type="Proteomes" id="UP001416858"/>
    </source>
</evidence>
<evidence type="ECO:0000313" key="11">
    <source>
        <dbReference type="EMBL" id="GAA5509652.1"/>
    </source>
</evidence>
<dbReference type="PANTHER" id="PTHR43065">
    <property type="entry name" value="SENSOR HISTIDINE KINASE"/>
    <property type="match status" value="1"/>
</dbReference>
<name>A0ABP9VWY4_9BACT</name>
<dbReference type="Proteomes" id="UP001416858">
    <property type="component" value="Unassembled WGS sequence"/>
</dbReference>
<dbReference type="SUPFAM" id="SSF55785">
    <property type="entry name" value="PYP-like sensor domain (PAS domain)"/>
    <property type="match status" value="1"/>
</dbReference>
<comment type="caution">
    <text evidence="11">The sequence shown here is derived from an EMBL/GenBank/DDBJ whole genome shotgun (WGS) entry which is preliminary data.</text>
</comment>
<dbReference type="Pfam" id="PF02518">
    <property type="entry name" value="HATPase_c"/>
    <property type="match status" value="1"/>
</dbReference>
<evidence type="ECO:0000256" key="3">
    <source>
        <dbReference type="ARBA" id="ARBA00022553"/>
    </source>
</evidence>
<proteinExistence type="predicted"/>
<dbReference type="InterPro" id="IPR005467">
    <property type="entry name" value="His_kinase_dom"/>
</dbReference>
<evidence type="ECO:0000256" key="8">
    <source>
        <dbReference type="ARBA" id="ARBA00023012"/>
    </source>
</evidence>
<dbReference type="EMBL" id="BAABRO010000015">
    <property type="protein sequence ID" value="GAA5509652.1"/>
    <property type="molecule type" value="Genomic_DNA"/>
</dbReference>
<comment type="catalytic activity">
    <reaction evidence="1">
        <text>ATP + protein L-histidine = ADP + protein N-phospho-L-histidine.</text>
        <dbReference type="EC" id="2.7.13.3"/>
    </reaction>
</comment>
<dbReference type="InterPro" id="IPR035965">
    <property type="entry name" value="PAS-like_dom_sf"/>
</dbReference>
<dbReference type="Gene3D" id="1.10.287.130">
    <property type="match status" value="1"/>
</dbReference>
<dbReference type="Gene3D" id="3.30.450.20">
    <property type="entry name" value="PAS domain"/>
    <property type="match status" value="1"/>
</dbReference>
<evidence type="ECO:0000256" key="5">
    <source>
        <dbReference type="ARBA" id="ARBA00022741"/>
    </source>
</evidence>
<accession>A0ABP9VWY4</accession>
<gene>
    <name evidence="11" type="primary">fixL_1</name>
    <name evidence="11" type="ORF">Rcae01_05152</name>
</gene>
<dbReference type="InterPro" id="IPR004358">
    <property type="entry name" value="Sig_transdc_His_kin-like_C"/>
</dbReference>
<evidence type="ECO:0000256" key="2">
    <source>
        <dbReference type="ARBA" id="ARBA00012438"/>
    </source>
</evidence>
<keyword evidence="5" id="KW-0547">Nucleotide-binding</keyword>
<dbReference type="InterPro" id="IPR003661">
    <property type="entry name" value="HisK_dim/P_dom"/>
</dbReference>
<dbReference type="InterPro" id="IPR003594">
    <property type="entry name" value="HATPase_dom"/>
</dbReference>
<evidence type="ECO:0000256" key="1">
    <source>
        <dbReference type="ARBA" id="ARBA00000085"/>
    </source>
</evidence>
<dbReference type="Pfam" id="PF00989">
    <property type="entry name" value="PAS"/>
    <property type="match status" value="1"/>
</dbReference>
<dbReference type="InterPro" id="IPR000014">
    <property type="entry name" value="PAS"/>
</dbReference>
<dbReference type="Gene3D" id="3.30.565.10">
    <property type="entry name" value="Histidine kinase-like ATPase, C-terminal domain"/>
    <property type="match status" value="1"/>
</dbReference>
<dbReference type="PANTHER" id="PTHR43065:SF10">
    <property type="entry name" value="PEROXIDE STRESS-ACTIVATED HISTIDINE KINASE MAK3"/>
    <property type="match status" value="1"/>
</dbReference>
<dbReference type="EC" id="2.7.13.3" evidence="2"/>
<keyword evidence="4" id="KW-0808">Transferase</keyword>